<dbReference type="OrthoDB" id="2237094at2"/>
<dbReference type="EMBL" id="VOHL01000001">
    <property type="protein sequence ID" value="TWS99240.1"/>
    <property type="molecule type" value="Genomic_DNA"/>
</dbReference>
<dbReference type="Proteomes" id="UP000317430">
    <property type="component" value="Unassembled WGS sequence"/>
</dbReference>
<protein>
    <submittedName>
        <fullName evidence="1">Uncharacterized protein</fullName>
    </submittedName>
</protein>
<evidence type="ECO:0000313" key="2">
    <source>
        <dbReference type="Proteomes" id="UP000317430"/>
    </source>
</evidence>
<proteinExistence type="predicted"/>
<comment type="caution">
    <text evidence="1">The sequence shown here is derived from an EMBL/GenBank/DDBJ whole genome shotgun (WGS) entry which is preliminary data.</text>
</comment>
<accession>A0A5C5SG46</accession>
<dbReference type="AlphaFoldDB" id="A0A5C5SG46"/>
<dbReference type="RefSeq" id="WP_146566607.1">
    <property type="nucleotide sequence ID" value="NZ_VOHL01000001.1"/>
</dbReference>
<organism evidence="1 2">
    <name type="scientific">Streptococcus cuniculipharyngis</name>
    <dbReference type="NCBI Taxonomy" id="1562651"/>
    <lineage>
        <taxon>Bacteria</taxon>
        <taxon>Bacillati</taxon>
        <taxon>Bacillota</taxon>
        <taxon>Bacilli</taxon>
        <taxon>Lactobacillales</taxon>
        <taxon>Streptococcaceae</taxon>
        <taxon>Streptococcus</taxon>
    </lineage>
</organism>
<evidence type="ECO:0000313" key="1">
    <source>
        <dbReference type="EMBL" id="TWS99240.1"/>
    </source>
</evidence>
<keyword evidence="2" id="KW-1185">Reference proteome</keyword>
<name>A0A5C5SG46_9STRE</name>
<reference evidence="1 2" key="1">
    <citation type="submission" date="2019-08" db="EMBL/GenBank/DDBJ databases">
        <authorList>
            <person name="Lei W."/>
        </authorList>
    </citation>
    <scope>NUCLEOTIDE SEQUENCE [LARGE SCALE GENOMIC DNA]</scope>
    <source>
        <strain evidence="1 2">CCUG 66496</strain>
    </source>
</reference>
<sequence length="62" mass="7309">MKKPILTKYCSYDKDDVSTTNLFEKKFEAYIEKKVKKIINKPQNYPFIKIIDGEGKIYGKTD</sequence>
<gene>
    <name evidence="1" type="ORF">FRX57_03315</name>
</gene>